<evidence type="ECO:0000256" key="10">
    <source>
        <dbReference type="SAM" id="MobiDB-lite"/>
    </source>
</evidence>
<comment type="similarity">
    <text evidence="2 9">Belongs to the IL-10 family.</text>
</comment>
<feature type="region of interest" description="Disordered" evidence="10">
    <location>
        <begin position="137"/>
        <end position="192"/>
    </location>
</feature>
<dbReference type="AlphaFoldDB" id="A0A8C3BW98"/>
<keyword evidence="5 9" id="KW-0964">Secreted</keyword>
<dbReference type="GO" id="GO:0006955">
    <property type="term" value="P:immune response"/>
    <property type="evidence" value="ECO:0007669"/>
    <property type="project" value="InterPro"/>
</dbReference>
<feature type="chain" id="PRO_5034540977" description="Interleukin family protein" evidence="9">
    <location>
        <begin position="22"/>
        <end position="192"/>
    </location>
</feature>
<dbReference type="SMART" id="SM00188">
    <property type="entry name" value="IL10"/>
    <property type="match status" value="1"/>
</dbReference>
<keyword evidence="12" id="KW-1185">Reference proteome</keyword>
<dbReference type="GO" id="GO:0005125">
    <property type="term" value="F:cytokine activity"/>
    <property type="evidence" value="ECO:0007669"/>
    <property type="project" value="UniProtKB-UniRule"/>
</dbReference>
<dbReference type="Pfam" id="PF00726">
    <property type="entry name" value="IL10"/>
    <property type="match status" value="1"/>
</dbReference>
<dbReference type="InterPro" id="IPR009079">
    <property type="entry name" value="4_helix_cytokine-like_core"/>
</dbReference>
<evidence type="ECO:0000256" key="2">
    <source>
        <dbReference type="ARBA" id="ARBA00008813"/>
    </source>
</evidence>
<reference evidence="11" key="1">
    <citation type="submission" date="2018-09" db="EMBL/GenBank/DDBJ databases">
        <title>Common duck and Muscovy duck high density SNP chip.</title>
        <authorList>
            <person name="Vignal A."/>
            <person name="Thebault N."/>
            <person name="Warren W.C."/>
        </authorList>
    </citation>
    <scope>NUCLEOTIDE SEQUENCE [LARGE SCALE GENOMIC DNA]</scope>
</reference>
<organism evidence="11 12">
    <name type="scientific">Cairina moschata</name>
    <name type="common">Muscovy duck</name>
    <dbReference type="NCBI Taxonomy" id="8855"/>
    <lineage>
        <taxon>Eukaryota</taxon>
        <taxon>Metazoa</taxon>
        <taxon>Chordata</taxon>
        <taxon>Craniata</taxon>
        <taxon>Vertebrata</taxon>
        <taxon>Euteleostomi</taxon>
        <taxon>Archelosauria</taxon>
        <taxon>Archosauria</taxon>
        <taxon>Dinosauria</taxon>
        <taxon>Saurischia</taxon>
        <taxon>Theropoda</taxon>
        <taxon>Coelurosauria</taxon>
        <taxon>Aves</taxon>
        <taxon>Neognathae</taxon>
        <taxon>Galloanserae</taxon>
        <taxon>Anseriformes</taxon>
        <taxon>Anatidae</taxon>
        <taxon>Anatinae</taxon>
        <taxon>Cairina</taxon>
    </lineage>
</organism>
<dbReference type="Proteomes" id="UP000694556">
    <property type="component" value="Chromosome 27"/>
</dbReference>
<dbReference type="PANTHER" id="PTHR48482:SF5">
    <property type="entry name" value="INTERLEUKIN-10"/>
    <property type="match status" value="1"/>
</dbReference>
<evidence type="ECO:0000256" key="8">
    <source>
        <dbReference type="ARBA" id="ARBA00023180"/>
    </source>
</evidence>
<evidence type="ECO:0000256" key="5">
    <source>
        <dbReference type="ARBA" id="ARBA00022525"/>
    </source>
</evidence>
<evidence type="ECO:0000256" key="4">
    <source>
        <dbReference type="ARBA" id="ARBA00022514"/>
    </source>
</evidence>
<comment type="subcellular location">
    <subcellularLocation>
        <location evidence="1 9">Secreted</location>
    </subcellularLocation>
</comment>
<comment type="function">
    <text evidence="9">Immune regulatory cytokine.</text>
</comment>
<evidence type="ECO:0000313" key="12">
    <source>
        <dbReference type="Proteomes" id="UP000694556"/>
    </source>
</evidence>
<sequence>MRTCCVALLLLLAASTQPARCLLTEPGCLHLSDLLPAKLKELRMKFEEIKDYFQSQDEELNIQLLSSDLLDEFKGNFGCQSVLEMMRFYMEEVLPSAIRSSEHHQQSVGDLGNLLLGLKAMMRRCVSGLSTAARGAIGRSGERGWSQTSSKAGGGSWVSPRAGKLGQEPGGDAWGGAGSGAARRRPHEDALH</sequence>
<dbReference type="Gene3D" id="1.20.1250.10">
    <property type="match status" value="1"/>
</dbReference>
<dbReference type="InterPro" id="IPR020423">
    <property type="entry name" value="IL-10_CS"/>
</dbReference>
<dbReference type="PANTHER" id="PTHR48482">
    <property type="entry name" value="INTERLEUKIN-19-RELATED"/>
    <property type="match status" value="1"/>
</dbReference>
<dbReference type="Ensembl" id="ENSCMMT00000012915.1">
    <property type="protein sequence ID" value="ENSCMMP00000011746.1"/>
    <property type="gene ID" value="ENSCMMG00000007449.1"/>
</dbReference>
<dbReference type="SUPFAM" id="SSF47266">
    <property type="entry name" value="4-helical cytokines"/>
    <property type="match status" value="1"/>
</dbReference>
<keyword evidence="7" id="KW-1015">Disulfide bond</keyword>
<name>A0A8C3BW98_CAIMO</name>
<proteinExistence type="inferred from homology"/>
<protein>
    <recommendedName>
        <fullName evidence="9">Interleukin family protein</fullName>
    </recommendedName>
</protein>
<reference evidence="11" key="3">
    <citation type="submission" date="2025-09" db="UniProtKB">
        <authorList>
            <consortium name="Ensembl"/>
        </authorList>
    </citation>
    <scope>IDENTIFICATION</scope>
</reference>
<evidence type="ECO:0000256" key="9">
    <source>
        <dbReference type="RuleBase" id="RU368043"/>
    </source>
</evidence>
<dbReference type="GO" id="GO:0005615">
    <property type="term" value="C:extracellular space"/>
    <property type="evidence" value="ECO:0007669"/>
    <property type="project" value="UniProtKB-UniRule"/>
</dbReference>
<accession>A0A8C3BW98</accession>
<evidence type="ECO:0000256" key="3">
    <source>
        <dbReference type="ARBA" id="ARBA00011144"/>
    </source>
</evidence>
<dbReference type="InterPro" id="IPR020443">
    <property type="entry name" value="IL-10/19/20/24/26"/>
</dbReference>
<comment type="subunit">
    <text evidence="3">Homodimer. Interacts with IL10RA and IL10RB.</text>
</comment>
<reference evidence="11" key="2">
    <citation type="submission" date="2025-08" db="UniProtKB">
        <authorList>
            <consortium name="Ensembl"/>
        </authorList>
    </citation>
    <scope>IDENTIFICATION</scope>
</reference>
<keyword evidence="6 9" id="KW-0732">Signal</keyword>
<evidence type="ECO:0000256" key="6">
    <source>
        <dbReference type="ARBA" id="ARBA00022729"/>
    </source>
</evidence>
<dbReference type="PRINTS" id="PR01294">
    <property type="entry name" value="INTRLEUKIN10"/>
</dbReference>
<keyword evidence="8" id="KW-0325">Glycoprotein</keyword>
<dbReference type="GO" id="GO:0001817">
    <property type="term" value="P:regulation of cytokine production"/>
    <property type="evidence" value="ECO:0007669"/>
    <property type="project" value="UniProtKB-ARBA"/>
</dbReference>
<evidence type="ECO:0000256" key="7">
    <source>
        <dbReference type="ARBA" id="ARBA00023157"/>
    </source>
</evidence>
<evidence type="ECO:0000256" key="1">
    <source>
        <dbReference type="ARBA" id="ARBA00004613"/>
    </source>
</evidence>
<feature type="compositionally biased region" description="Gly residues" evidence="10">
    <location>
        <begin position="168"/>
        <end position="179"/>
    </location>
</feature>
<evidence type="ECO:0000313" key="11">
    <source>
        <dbReference type="Ensembl" id="ENSCMMP00000011746.1"/>
    </source>
</evidence>
<keyword evidence="4 9" id="KW-0202">Cytokine</keyword>
<dbReference type="InterPro" id="IPR000098">
    <property type="entry name" value="IL-10"/>
</dbReference>
<dbReference type="PROSITE" id="PS00520">
    <property type="entry name" value="INTERLEUKIN_10"/>
    <property type="match status" value="1"/>
</dbReference>
<feature type="signal peptide" evidence="9">
    <location>
        <begin position="1"/>
        <end position="21"/>
    </location>
</feature>